<name>A0A975HPE6_9GAMM</name>
<dbReference type="KEGG" id="pxi:J5O05_20500"/>
<keyword evidence="3" id="KW-1185">Reference proteome</keyword>
<evidence type="ECO:0000313" key="3">
    <source>
        <dbReference type="Proteomes" id="UP000664904"/>
    </source>
</evidence>
<keyword evidence="2" id="KW-0614">Plasmid</keyword>
<sequence length="158" mass="18664">MTDFKTLLFRAGFMNFGKLNRVQVCDFLCVSERTLERWISDNNPCPRALRLLELRIDGRISTHPAWRDFKVCRNGYLWTSRGHRYDAGFINKIDFLQRSNRAHESHAVQLQTEIDNLKDLVQASDRMRDIGKELITMSDRFKFRSILFNYDAQKDKTA</sequence>
<dbReference type="EMBL" id="CP072135">
    <property type="protein sequence ID" value="QTH73180.1"/>
    <property type="molecule type" value="Genomic_DNA"/>
</dbReference>
<gene>
    <name evidence="2" type="ORF">J5O05_20500</name>
</gene>
<protein>
    <submittedName>
        <fullName evidence="2">Uncharacterized protein</fullName>
    </submittedName>
</protein>
<accession>A0A975HPE6</accession>
<keyword evidence="1" id="KW-0175">Coiled coil</keyword>
<reference evidence="2" key="1">
    <citation type="submission" date="2021-03" db="EMBL/GenBank/DDBJ databases">
        <title>Complete Genome of Pseudoalteromonas xiamenensis STKMTI.2, a new potential marine bacterium producing anti-Vibrio compounds.</title>
        <authorList>
            <person name="Handayani D.P."/>
            <person name="Isnansetyo A."/>
            <person name="Istiqomah I."/>
            <person name="Jumina J."/>
        </authorList>
    </citation>
    <scope>NUCLEOTIDE SEQUENCE</scope>
    <source>
        <strain evidence="2">STKMTI.2</strain>
        <plasmid evidence="2">unnamed5</plasmid>
    </source>
</reference>
<evidence type="ECO:0000256" key="1">
    <source>
        <dbReference type="SAM" id="Coils"/>
    </source>
</evidence>
<geneLocation type="plasmid" evidence="2 3">
    <name>unnamed5</name>
</geneLocation>
<evidence type="ECO:0000313" key="2">
    <source>
        <dbReference type="EMBL" id="QTH73180.1"/>
    </source>
</evidence>
<dbReference type="AlphaFoldDB" id="A0A975HPE6"/>
<proteinExistence type="predicted"/>
<feature type="coiled-coil region" evidence="1">
    <location>
        <begin position="100"/>
        <end position="127"/>
    </location>
</feature>
<organism evidence="2 3">
    <name type="scientific">Pseudoalteromonas xiamenensis</name>
    <dbReference type="NCBI Taxonomy" id="882626"/>
    <lineage>
        <taxon>Bacteria</taxon>
        <taxon>Pseudomonadati</taxon>
        <taxon>Pseudomonadota</taxon>
        <taxon>Gammaproteobacteria</taxon>
        <taxon>Alteromonadales</taxon>
        <taxon>Pseudoalteromonadaceae</taxon>
        <taxon>Pseudoalteromonas</taxon>
    </lineage>
</organism>
<dbReference type="RefSeq" id="WP_208844799.1">
    <property type="nucleotide sequence ID" value="NZ_CP072135.1"/>
</dbReference>
<dbReference type="Proteomes" id="UP000664904">
    <property type="component" value="Plasmid unnamed5"/>
</dbReference>